<dbReference type="Proteomes" id="UP000005438">
    <property type="component" value="Chromosome"/>
</dbReference>
<name>G8TLX9_NIAKG</name>
<feature type="signal peptide" evidence="1">
    <location>
        <begin position="1"/>
        <end position="22"/>
    </location>
</feature>
<evidence type="ECO:0000313" key="3">
    <source>
        <dbReference type="Proteomes" id="UP000005438"/>
    </source>
</evidence>
<evidence type="ECO:0008006" key="4">
    <source>
        <dbReference type="Google" id="ProtNLM"/>
    </source>
</evidence>
<keyword evidence="1" id="KW-0732">Signal</keyword>
<evidence type="ECO:0000256" key="1">
    <source>
        <dbReference type="SAM" id="SignalP"/>
    </source>
</evidence>
<organism evidence="2 3">
    <name type="scientific">Niastella koreensis (strain DSM 17620 / KACC 11465 / NBRC 106392 / GR20-10)</name>
    <dbReference type="NCBI Taxonomy" id="700598"/>
    <lineage>
        <taxon>Bacteria</taxon>
        <taxon>Pseudomonadati</taxon>
        <taxon>Bacteroidota</taxon>
        <taxon>Chitinophagia</taxon>
        <taxon>Chitinophagales</taxon>
        <taxon>Chitinophagaceae</taxon>
        <taxon>Niastella</taxon>
    </lineage>
</organism>
<dbReference type="EMBL" id="CP003178">
    <property type="protein sequence ID" value="AEV98739.1"/>
    <property type="molecule type" value="Genomic_DNA"/>
</dbReference>
<feature type="chain" id="PRO_5003516588" description="Transmembrane protein" evidence="1">
    <location>
        <begin position="23"/>
        <end position="83"/>
    </location>
</feature>
<dbReference type="KEGG" id="nko:Niako_2395"/>
<dbReference type="RefSeq" id="WP_014218653.1">
    <property type="nucleotide sequence ID" value="NC_016609.1"/>
</dbReference>
<proteinExistence type="predicted"/>
<dbReference type="AlphaFoldDB" id="G8TLX9"/>
<dbReference type="HOGENOM" id="CLU_2570304_0_0_10"/>
<reference evidence="2 3" key="1">
    <citation type="submission" date="2011-12" db="EMBL/GenBank/DDBJ databases">
        <title>The complete genome of Niastella koreensis GR20-10.</title>
        <authorList>
            <consortium name="US DOE Joint Genome Institute (JGI-PGF)"/>
            <person name="Lucas S."/>
            <person name="Han J."/>
            <person name="Lapidus A."/>
            <person name="Bruce D."/>
            <person name="Goodwin L."/>
            <person name="Pitluck S."/>
            <person name="Peters L."/>
            <person name="Kyrpides N."/>
            <person name="Mavromatis K."/>
            <person name="Ivanova N."/>
            <person name="Mikhailova N."/>
            <person name="Davenport K."/>
            <person name="Saunders E."/>
            <person name="Detter J.C."/>
            <person name="Tapia R."/>
            <person name="Han C."/>
            <person name="Land M."/>
            <person name="Hauser L."/>
            <person name="Markowitz V."/>
            <person name="Cheng J.-F."/>
            <person name="Hugenholtz P."/>
            <person name="Woyke T."/>
            <person name="Wu D."/>
            <person name="Tindall B."/>
            <person name="Pomrenke H."/>
            <person name="Brambilla E."/>
            <person name="Klenk H.-P."/>
            <person name="Eisen J.A."/>
        </authorList>
    </citation>
    <scope>NUCLEOTIDE SEQUENCE [LARGE SCALE GENOMIC DNA]</scope>
    <source>
        <strain evidence="3">DSM 17620 / KACC 11465 / NBRC 106392 / GR20-10</strain>
    </source>
</reference>
<accession>G8TLX9</accession>
<evidence type="ECO:0000313" key="2">
    <source>
        <dbReference type="EMBL" id="AEV98739.1"/>
    </source>
</evidence>
<sequence>MKKTRIILTSLAIVAVVGSALAFKASKKDSVIFCSTSASTGANCAIQVNKTYTIDLDNGTSFCTTDGSLTRSCSDKSDISFLQ</sequence>
<protein>
    <recommendedName>
        <fullName evidence="4">Transmembrane protein</fullName>
    </recommendedName>
</protein>
<gene>
    <name evidence="2" type="ordered locus">Niako_2395</name>
</gene>
<dbReference type="OrthoDB" id="681104at2"/>